<dbReference type="SUPFAM" id="SSF47391">
    <property type="entry name" value="Dimerization-anchoring domain of cAMP-dependent PK regulatory subunit"/>
    <property type="match status" value="1"/>
</dbReference>
<keyword evidence="3" id="KW-1185">Reference proteome</keyword>
<dbReference type="AlphaFoldDB" id="A0A8C4P2P6"/>
<organism evidence="2 3">
    <name type="scientific">Dromaius novaehollandiae</name>
    <name type="common">Emu</name>
    <dbReference type="NCBI Taxonomy" id="8790"/>
    <lineage>
        <taxon>Eukaryota</taxon>
        <taxon>Metazoa</taxon>
        <taxon>Chordata</taxon>
        <taxon>Craniata</taxon>
        <taxon>Vertebrata</taxon>
        <taxon>Euteleostomi</taxon>
        <taxon>Archelosauria</taxon>
        <taxon>Archosauria</taxon>
        <taxon>Dinosauria</taxon>
        <taxon>Saurischia</taxon>
        <taxon>Theropoda</taxon>
        <taxon>Coelurosauria</taxon>
        <taxon>Aves</taxon>
        <taxon>Palaeognathae</taxon>
        <taxon>Casuariiformes</taxon>
        <taxon>Dromaiidae</taxon>
        <taxon>Dromaius</taxon>
    </lineage>
</organism>
<dbReference type="Gene3D" id="1.20.890.10">
    <property type="entry name" value="cAMP-dependent protein kinase regulatory subunit, dimerization-anchoring domain"/>
    <property type="match status" value="1"/>
</dbReference>
<evidence type="ECO:0000313" key="3">
    <source>
        <dbReference type="Proteomes" id="UP000694423"/>
    </source>
</evidence>
<dbReference type="Pfam" id="PF24548">
    <property type="entry name" value="EF_EFCAB10_C"/>
    <property type="match status" value="1"/>
</dbReference>
<dbReference type="InterPro" id="IPR002048">
    <property type="entry name" value="EF_hand_dom"/>
</dbReference>
<reference evidence="2" key="2">
    <citation type="submission" date="2025-09" db="UniProtKB">
        <authorList>
            <consortium name="Ensembl"/>
        </authorList>
    </citation>
    <scope>IDENTIFICATION</scope>
</reference>
<protein>
    <submittedName>
        <fullName evidence="2">EF-hand calcium binding domain 10</fullName>
    </submittedName>
</protein>
<dbReference type="InterPro" id="IPR049760">
    <property type="entry name" value="DD_EFCAB10"/>
</dbReference>
<dbReference type="InterPro" id="IPR056587">
    <property type="entry name" value="EF_EFCAB10_C"/>
</dbReference>
<feature type="domain" description="EF-hand" evidence="1">
    <location>
        <begin position="64"/>
        <end position="99"/>
    </location>
</feature>
<dbReference type="PROSITE" id="PS50222">
    <property type="entry name" value="EF_HAND_2"/>
    <property type="match status" value="1"/>
</dbReference>
<name>A0A8C4P2P6_DRONO</name>
<evidence type="ECO:0000313" key="2">
    <source>
        <dbReference type="Ensembl" id="ENSDNVP00000002341.1"/>
    </source>
</evidence>
<dbReference type="GO" id="GO:0005509">
    <property type="term" value="F:calcium ion binding"/>
    <property type="evidence" value="ECO:0007669"/>
    <property type="project" value="InterPro"/>
</dbReference>
<sequence length="120" mass="13673">RGMAAAGEQRGREYLERHRIPELLRSLCALLLYHRPEKPREFLIQVLERVMAGKRGEGEYPCLMDDSNLTAMFEMMDVVGQGYITAAQYREALRTLGLSTEGLQADDDVHITLDAFKEEV</sequence>
<proteinExistence type="predicted"/>
<dbReference type="CDD" id="cd22976">
    <property type="entry name" value="DD_EFCAB10"/>
    <property type="match status" value="1"/>
</dbReference>
<accession>A0A8C4P2P6</accession>
<dbReference type="SUPFAM" id="SSF47473">
    <property type="entry name" value="EF-hand"/>
    <property type="match status" value="1"/>
</dbReference>
<dbReference type="Ensembl" id="ENSDNVT00000002810.1">
    <property type="protein sequence ID" value="ENSDNVP00000002341.1"/>
    <property type="gene ID" value="ENSDNVG00000001681.1"/>
</dbReference>
<reference evidence="2" key="1">
    <citation type="submission" date="2025-08" db="UniProtKB">
        <authorList>
            <consortium name="Ensembl"/>
        </authorList>
    </citation>
    <scope>IDENTIFICATION</scope>
</reference>
<dbReference type="Proteomes" id="UP000694423">
    <property type="component" value="Unplaced"/>
</dbReference>
<dbReference type="InterPro" id="IPR039879">
    <property type="entry name" value="EFC10"/>
</dbReference>
<dbReference type="PANTHER" id="PTHR21847:SF1">
    <property type="entry name" value="EF-HAND CALCIUM-BINDING DOMAIN-CONTAINING PROTEIN 10"/>
    <property type="match status" value="1"/>
</dbReference>
<gene>
    <name evidence="2" type="primary">EFCAB10</name>
</gene>
<evidence type="ECO:0000259" key="1">
    <source>
        <dbReference type="PROSITE" id="PS50222"/>
    </source>
</evidence>
<dbReference type="PANTHER" id="PTHR21847">
    <property type="entry name" value="EF-HAND CALCIUM-BINDING DOMAIN-CONTAINING PROTEIN 10"/>
    <property type="match status" value="1"/>
</dbReference>
<dbReference type="InterPro" id="IPR011992">
    <property type="entry name" value="EF-hand-dom_pair"/>
</dbReference>